<feature type="domain" description="BED-type" evidence="5">
    <location>
        <begin position="100"/>
        <end position="177"/>
    </location>
</feature>
<reference evidence="6" key="1">
    <citation type="submission" date="2021-02" db="EMBL/GenBank/DDBJ databases">
        <authorList>
            <person name="Nowell W R."/>
        </authorList>
    </citation>
    <scope>NUCLEOTIDE SEQUENCE</scope>
</reference>
<organism evidence="6 7">
    <name type="scientific">Rotaria socialis</name>
    <dbReference type="NCBI Taxonomy" id="392032"/>
    <lineage>
        <taxon>Eukaryota</taxon>
        <taxon>Metazoa</taxon>
        <taxon>Spiralia</taxon>
        <taxon>Gnathifera</taxon>
        <taxon>Rotifera</taxon>
        <taxon>Eurotatoria</taxon>
        <taxon>Bdelloidea</taxon>
        <taxon>Philodinida</taxon>
        <taxon>Philodinidae</taxon>
        <taxon>Rotaria</taxon>
    </lineage>
</organism>
<evidence type="ECO:0000256" key="3">
    <source>
        <dbReference type="ARBA" id="ARBA00022833"/>
    </source>
</evidence>
<keyword evidence="1" id="KW-0479">Metal-binding</keyword>
<dbReference type="AlphaFoldDB" id="A0A821TE11"/>
<evidence type="ECO:0000259" key="5">
    <source>
        <dbReference type="PROSITE" id="PS50808"/>
    </source>
</evidence>
<keyword evidence="2 4" id="KW-0863">Zinc-finger</keyword>
<dbReference type="GO" id="GO:0003677">
    <property type="term" value="F:DNA binding"/>
    <property type="evidence" value="ECO:0007669"/>
    <property type="project" value="InterPro"/>
</dbReference>
<accession>A0A821TE11</accession>
<comment type="caution">
    <text evidence="6">The sequence shown here is derived from an EMBL/GenBank/DDBJ whole genome shotgun (WGS) entry which is preliminary data.</text>
</comment>
<dbReference type="InterPro" id="IPR003656">
    <property type="entry name" value="Znf_BED"/>
</dbReference>
<evidence type="ECO:0000256" key="1">
    <source>
        <dbReference type="ARBA" id="ARBA00022723"/>
    </source>
</evidence>
<dbReference type="Proteomes" id="UP000663838">
    <property type="component" value="Unassembled WGS sequence"/>
</dbReference>
<sequence length="235" mass="26685">MSTPKYSQIYTKTLPSNIMDLRDDAFYDLIRQISGKIVDSKQISSIASTSIVQVTVKVLENTILRAYSYASRLVCLSVDMSIMNGLNKNVFINIKPPNVPKPSFVWNYFGHLYKKPNEPLDMERVSCNICFEKIKNEQPDASFASTKKLISIYKNTSSTGNMKSHLLATHQVTDSQQTKTTNQHILSMFSRDRCTTKSSQLKQQLGHQLTLMCCRDLLPFSIVENEGKNFSVHTK</sequence>
<dbReference type="GO" id="GO:0008270">
    <property type="term" value="F:zinc ion binding"/>
    <property type="evidence" value="ECO:0007669"/>
    <property type="project" value="UniProtKB-KW"/>
</dbReference>
<evidence type="ECO:0000256" key="2">
    <source>
        <dbReference type="ARBA" id="ARBA00022771"/>
    </source>
</evidence>
<proteinExistence type="predicted"/>
<gene>
    <name evidence="6" type="ORF">TOA249_LOCUS28497</name>
</gene>
<protein>
    <recommendedName>
        <fullName evidence="5">BED-type domain-containing protein</fullName>
    </recommendedName>
</protein>
<dbReference type="EMBL" id="CAJOBS010003986">
    <property type="protein sequence ID" value="CAF4871196.1"/>
    <property type="molecule type" value="Genomic_DNA"/>
</dbReference>
<dbReference type="PROSITE" id="PS50808">
    <property type="entry name" value="ZF_BED"/>
    <property type="match status" value="1"/>
</dbReference>
<name>A0A821TE11_9BILA</name>
<keyword evidence="3" id="KW-0862">Zinc</keyword>
<evidence type="ECO:0000313" key="7">
    <source>
        <dbReference type="Proteomes" id="UP000663838"/>
    </source>
</evidence>
<evidence type="ECO:0000256" key="4">
    <source>
        <dbReference type="PROSITE-ProRule" id="PRU00027"/>
    </source>
</evidence>
<evidence type="ECO:0000313" key="6">
    <source>
        <dbReference type="EMBL" id="CAF4871196.1"/>
    </source>
</evidence>